<dbReference type="Proteomes" id="UP000738325">
    <property type="component" value="Unassembled WGS sequence"/>
</dbReference>
<gene>
    <name evidence="1" type="ORF">BGZ99_007247</name>
</gene>
<name>A0A9P6RAB6_9FUNG</name>
<sequence>MCLWTRSTVEDMIALNIVVAIIPGGDSDRWCPELGQQLSDLVLRHQVHNCGHYCLVNGQCRFKFPKAASEEITFFDQEANVFVYQRGPDDGRINPYNEDLLRFGQCNMDLQYSVGDKAKHYLCKYTTKGGLVLSGTVMGAGAESTVSIVYKQLGMMDIVYDILGHHLHRVSTSALFLPTDTPETRMQVLRMARQLQVLGADSTDLFMDDKFKKYNTYCVLRVNIHLWVMT</sequence>
<dbReference type="EMBL" id="JAAAIP010000512">
    <property type="protein sequence ID" value="KAG0315819.1"/>
    <property type="molecule type" value="Genomic_DNA"/>
</dbReference>
<accession>A0A9P6RAB6</accession>
<comment type="caution">
    <text evidence="1">The sequence shown here is derived from an EMBL/GenBank/DDBJ whole genome shotgun (WGS) entry which is preliminary data.</text>
</comment>
<evidence type="ECO:0000313" key="2">
    <source>
        <dbReference type="Proteomes" id="UP000738325"/>
    </source>
</evidence>
<dbReference type="AlphaFoldDB" id="A0A9P6RAB6"/>
<dbReference type="OrthoDB" id="2432913at2759"/>
<keyword evidence="2" id="KW-1185">Reference proteome</keyword>
<protein>
    <submittedName>
        <fullName evidence="1">Uncharacterized protein</fullName>
    </submittedName>
</protein>
<proteinExistence type="predicted"/>
<reference evidence="1" key="1">
    <citation type="journal article" date="2020" name="Fungal Divers.">
        <title>Resolving the Mortierellaceae phylogeny through synthesis of multi-gene phylogenetics and phylogenomics.</title>
        <authorList>
            <person name="Vandepol N."/>
            <person name="Liber J."/>
            <person name="Desiro A."/>
            <person name="Na H."/>
            <person name="Kennedy M."/>
            <person name="Barry K."/>
            <person name="Grigoriev I.V."/>
            <person name="Miller A.N."/>
            <person name="O'Donnell K."/>
            <person name="Stajich J.E."/>
            <person name="Bonito G."/>
        </authorList>
    </citation>
    <scope>NUCLEOTIDE SEQUENCE</scope>
    <source>
        <strain evidence="1">REB-010B</strain>
    </source>
</reference>
<organism evidence="1 2">
    <name type="scientific">Dissophora globulifera</name>
    <dbReference type="NCBI Taxonomy" id="979702"/>
    <lineage>
        <taxon>Eukaryota</taxon>
        <taxon>Fungi</taxon>
        <taxon>Fungi incertae sedis</taxon>
        <taxon>Mucoromycota</taxon>
        <taxon>Mortierellomycotina</taxon>
        <taxon>Mortierellomycetes</taxon>
        <taxon>Mortierellales</taxon>
        <taxon>Mortierellaceae</taxon>
        <taxon>Dissophora</taxon>
    </lineage>
</organism>
<evidence type="ECO:0000313" key="1">
    <source>
        <dbReference type="EMBL" id="KAG0315819.1"/>
    </source>
</evidence>